<dbReference type="AlphaFoldDB" id="A0AAV5PJA8"/>
<dbReference type="Proteomes" id="UP001165243">
    <property type="component" value="Unassembled WGS sequence"/>
</dbReference>
<proteinExistence type="predicted"/>
<evidence type="ECO:0000313" key="2">
    <source>
        <dbReference type="Proteomes" id="UP001165243"/>
    </source>
</evidence>
<accession>A0AAV5PJA8</accession>
<sequence length="56" mass="6501">MPNTGYQLANLRGINNKIKTERRKGYEYPDDEYNGAITEGFLSLSIIYTSFYTEPF</sequence>
<comment type="caution">
    <text evidence="1">The sequence shown here is derived from an EMBL/GenBank/DDBJ whole genome shotgun (WGS) entry which is preliminary data.</text>
</comment>
<reference evidence="1" key="1">
    <citation type="submission" date="2023-04" db="EMBL/GenBank/DDBJ databases">
        <title>Draft genome sequences of Lactobacillus delbrueckii subsp. bulgaricus ME-900 and ME-901 with improved acid tolerance.</title>
        <authorList>
            <person name="Ishida T."/>
            <person name="Yamamoto E."/>
            <person name="Koizumi A."/>
            <person name="Fujiwara S."/>
            <person name="Makino S."/>
            <person name="Kano H."/>
            <person name="Kimura K."/>
        </authorList>
    </citation>
    <scope>NUCLEOTIDE SEQUENCE</scope>
    <source>
        <strain evidence="1">ME-900</strain>
    </source>
</reference>
<gene>
    <name evidence="1" type="ORF">ME0900_16870</name>
</gene>
<organism evidence="1 2">
    <name type="scientific">Lactobacillus delbrueckii subsp. bulgaricus</name>
    <dbReference type="NCBI Taxonomy" id="1585"/>
    <lineage>
        <taxon>Bacteria</taxon>
        <taxon>Bacillati</taxon>
        <taxon>Bacillota</taxon>
        <taxon>Bacilli</taxon>
        <taxon>Lactobacillales</taxon>
        <taxon>Lactobacillaceae</taxon>
        <taxon>Lactobacillus</taxon>
    </lineage>
</organism>
<protein>
    <recommendedName>
        <fullName evidence="3">Transposase</fullName>
    </recommendedName>
</protein>
<name>A0AAV5PJA8_LACDE</name>
<evidence type="ECO:0008006" key="3">
    <source>
        <dbReference type="Google" id="ProtNLM"/>
    </source>
</evidence>
<evidence type="ECO:0000313" key="1">
    <source>
        <dbReference type="EMBL" id="GMB87313.1"/>
    </source>
</evidence>
<dbReference type="EMBL" id="BSWK01000033">
    <property type="protein sequence ID" value="GMB87313.1"/>
    <property type="molecule type" value="Genomic_DNA"/>
</dbReference>